<feature type="binding site" evidence="11">
    <location>
        <position position="92"/>
    </location>
    <ligand>
        <name>Zn(2+)</name>
        <dbReference type="ChEBI" id="CHEBI:29105"/>
    </ligand>
</feature>
<dbReference type="InterPro" id="IPR043135">
    <property type="entry name" value="Fur_C"/>
</dbReference>
<dbReference type="InterPro" id="IPR036390">
    <property type="entry name" value="WH_DNA-bd_sf"/>
</dbReference>
<gene>
    <name evidence="13" type="ORF">DQ392_06815</name>
</gene>
<feature type="binding site" evidence="11">
    <location>
        <position position="132"/>
    </location>
    <ligand>
        <name>Zn(2+)</name>
        <dbReference type="ChEBI" id="CHEBI:29105"/>
    </ligand>
</feature>
<dbReference type="InterPro" id="IPR036388">
    <property type="entry name" value="WH-like_DNA-bd_sf"/>
</dbReference>
<protein>
    <submittedName>
        <fullName evidence="13">Transcriptional repressor</fullName>
    </submittedName>
</protein>
<keyword evidence="8" id="KW-0805">Transcription regulation</keyword>
<name>A0A367EX36_9ACTN</name>
<feature type="binding site" evidence="12">
    <location>
        <position position="104"/>
    </location>
    <ligand>
        <name>Fe cation</name>
        <dbReference type="ChEBI" id="CHEBI:24875"/>
    </ligand>
</feature>
<dbReference type="Proteomes" id="UP000253507">
    <property type="component" value="Unassembled WGS sequence"/>
</dbReference>
<evidence type="ECO:0000256" key="2">
    <source>
        <dbReference type="ARBA" id="ARBA00007957"/>
    </source>
</evidence>
<accession>A0A367EX36</accession>
<organism evidence="13 14">
    <name type="scientific">Streptomyces reniochalinae</name>
    <dbReference type="NCBI Taxonomy" id="2250578"/>
    <lineage>
        <taxon>Bacteria</taxon>
        <taxon>Bacillati</taxon>
        <taxon>Actinomycetota</taxon>
        <taxon>Actinomycetes</taxon>
        <taxon>Kitasatosporales</taxon>
        <taxon>Streptomycetaceae</taxon>
        <taxon>Streptomyces</taxon>
    </lineage>
</organism>
<evidence type="ECO:0000256" key="1">
    <source>
        <dbReference type="ARBA" id="ARBA00004496"/>
    </source>
</evidence>
<dbReference type="PANTHER" id="PTHR33202">
    <property type="entry name" value="ZINC UPTAKE REGULATION PROTEIN"/>
    <property type="match status" value="1"/>
</dbReference>
<keyword evidence="6 11" id="KW-0479">Metal-binding</keyword>
<dbReference type="RefSeq" id="WP_114014595.1">
    <property type="nucleotide sequence ID" value="NZ_QOIM01000025.1"/>
</dbReference>
<feature type="binding site" evidence="11">
    <location>
        <position position="129"/>
    </location>
    <ligand>
        <name>Zn(2+)</name>
        <dbReference type="ChEBI" id="CHEBI:29105"/>
    </ligand>
</feature>
<dbReference type="Gene3D" id="3.30.1490.190">
    <property type="match status" value="1"/>
</dbReference>
<evidence type="ECO:0000256" key="6">
    <source>
        <dbReference type="ARBA" id="ARBA00022723"/>
    </source>
</evidence>
<evidence type="ECO:0000256" key="12">
    <source>
        <dbReference type="PIRSR" id="PIRSR602481-2"/>
    </source>
</evidence>
<dbReference type="Pfam" id="PF01475">
    <property type="entry name" value="FUR"/>
    <property type="match status" value="1"/>
</dbReference>
<evidence type="ECO:0000256" key="8">
    <source>
        <dbReference type="ARBA" id="ARBA00023015"/>
    </source>
</evidence>
<keyword evidence="7 11" id="KW-0862">Zinc</keyword>
<feature type="binding site" evidence="12">
    <location>
        <position position="121"/>
    </location>
    <ligand>
        <name>Fe cation</name>
        <dbReference type="ChEBI" id="CHEBI:24875"/>
    </ligand>
</feature>
<evidence type="ECO:0000313" key="14">
    <source>
        <dbReference type="Proteomes" id="UP000253507"/>
    </source>
</evidence>
<feature type="binding site" evidence="11">
    <location>
        <position position="89"/>
    </location>
    <ligand>
        <name>Zn(2+)</name>
        <dbReference type="ChEBI" id="CHEBI:29105"/>
    </ligand>
</feature>
<dbReference type="SUPFAM" id="SSF46785">
    <property type="entry name" value="Winged helix' DNA-binding domain"/>
    <property type="match status" value="1"/>
</dbReference>
<dbReference type="GO" id="GO:1900376">
    <property type="term" value="P:regulation of secondary metabolite biosynthetic process"/>
    <property type="evidence" value="ECO:0007669"/>
    <property type="project" value="TreeGrafter"/>
</dbReference>
<dbReference type="GO" id="GO:0005829">
    <property type="term" value="C:cytosol"/>
    <property type="evidence" value="ECO:0007669"/>
    <property type="project" value="TreeGrafter"/>
</dbReference>
<keyword evidence="5" id="KW-0678">Repressor</keyword>
<keyword evidence="12" id="KW-0408">Iron</keyword>
<evidence type="ECO:0000313" key="13">
    <source>
        <dbReference type="EMBL" id="RCG22202.1"/>
    </source>
</evidence>
<evidence type="ECO:0000256" key="9">
    <source>
        <dbReference type="ARBA" id="ARBA00023125"/>
    </source>
</evidence>
<keyword evidence="9" id="KW-0238">DNA-binding</keyword>
<evidence type="ECO:0000256" key="11">
    <source>
        <dbReference type="PIRSR" id="PIRSR602481-1"/>
    </source>
</evidence>
<comment type="subcellular location">
    <subcellularLocation>
        <location evidence="1">Cytoplasm</location>
    </subcellularLocation>
</comment>
<evidence type="ECO:0000256" key="7">
    <source>
        <dbReference type="ARBA" id="ARBA00022833"/>
    </source>
</evidence>
<comment type="caution">
    <text evidence="13">The sequence shown here is derived from an EMBL/GenBank/DDBJ whole genome shotgun (WGS) entry which is preliminary data.</text>
</comment>
<dbReference type="PANTHER" id="PTHR33202:SF2">
    <property type="entry name" value="FERRIC UPTAKE REGULATION PROTEIN"/>
    <property type="match status" value="1"/>
</dbReference>
<evidence type="ECO:0000256" key="10">
    <source>
        <dbReference type="ARBA" id="ARBA00023163"/>
    </source>
</evidence>
<keyword evidence="4" id="KW-0963">Cytoplasm</keyword>
<dbReference type="InterPro" id="IPR002481">
    <property type="entry name" value="FUR"/>
</dbReference>
<dbReference type="GO" id="GO:0003700">
    <property type="term" value="F:DNA-binding transcription factor activity"/>
    <property type="evidence" value="ECO:0007669"/>
    <property type="project" value="InterPro"/>
</dbReference>
<evidence type="ECO:0000256" key="5">
    <source>
        <dbReference type="ARBA" id="ARBA00022491"/>
    </source>
</evidence>
<dbReference type="GO" id="GO:0045892">
    <property type="term" value="P:negative regulation of DNA-templated transcription"/>
    <property type="evidence" value="ECO:0007669"/>
    <property type="project" value="TreeGrafter"/>
</dbReference>
<dbReference type="AlphaFoldDB" id="A0A367EX36"/>
<keyword evidence="10" id="KW-0804">Transcription</keyword>
<comment type="cofactor">
    <cofactor evidence="12">
        <name>Mn(2+)</name>
        <dbReference type="ChEBI" id="CHEBI:29035"/>
    </cofactor>
    <cofactor evidence="12">
        <name>Fe(2+)</name>
        <dbReference type="ChEBI" id="CHEBI:29033"/>
    </cofactor>
    <text evidence="12">Binds 1 Mn(2+) or Fe(2+) ion per subunit.</text>
</comment>
<dbReference type="OrthoDB" id="8659436at2"/>
<dbReference type="GO" id="GO:0000976">
    <property type="term" value="F:transcription cis-regulatory region binding"/>
    <property type="evidence" value="ECO:0007669"/>
    <property type="project" value="TreeGrafter"/>
</dbReference>
<keyword evidence="14" id="KW-1185">Reference proteome</keyword>
<reference evidence="13 14" key="1">
    <citation type="submission" date="2018-06" db="EMBL/GenBank/DDBJ databases">
        <title>Streptomyces reniochalinae sp. nov. and Streptomyces diacarnus sp. nov. from marine sponges.</title>
        <authorList>
            <person name="Li L."/>
        </authorList>
    </citation>
    <scope>NUCLEOTIDE SEQUENCE [LARGE SCALE GENOMIC DNA]</scope>
    <source>
        <strain evidence="13 14">LHW50302</strain>
    </source>
</reference>
<evidence type="ECO:0000256" key="4">
    <source>
        <dbReference type="ARBA" id="ARBA00022490"/>
    </source>
</evidence>
<comment type="subunit">
    <text evidence="3">Homodimer.</text>
</comment>
<proteinExistence type="inferred from homology"/>
<dbReference type="EMBL" id="QOIM01000025">
    <property type="protein sequence ID" value="RCG22202.1"/>
    <property type="molecule type" value="Genomic_DNA"/>
</dbReference>
<sequence length="134" mass="15526">MSTASPGPRRTRQRSVVQRELADRDEFVSAQELHKRLISRGTVVGLSTVYRSLRGLERSGHVDMVRDEATGERLYRTRSAAGHRHYVLCRRCGRSEPVNADVVEEWVRRLTEQVDFFDIDHTLELSGRCKECRR</sequence>
<dbReference type="GO" id="GO:0008270">
    <property type="term" value="F:zinc ion binding"/>
    <property type="evidence" value="ECO:0007669"/>
    <property type="project" value="TreeGrafter"/>
</dbReference>
<evidence type="ECO:0000256" key="3">
    <source>
        <dbReference type="ARBA" id="ARBA00011738"/>
    </source>
</evidence>
<dbReference type="CDD" id="cd07153">
    <property type="entry name" value="Fur_like"/>
    <property type="match status" value="1"/>
</dbReference>
<dbReference type="Gene3D" id="1.10.10.10">
    <property type="entry name" value="Winged helix-like DNA-binding domain superfamily/Winged helix DNA-binding domain"/>
    <property type="match status" value="1"/>
</dbReference>
<comment type="cofactor">
    <cofactor evidence="11">
        <name>Zn(2+)</name>
        <dbReference type="ChEBI" id="CHEBI:29105"/>
    </cofactor>
    <text evidence="11">Binds 1 zinc ion per subunit.</text>
</comment>
<comment type="similarity">
    <text evidence="2">Belongs to the Fur family.</text>
</comment>